<dbReference type="PANTHER" id="PTHR33248">
    <property type="entry name" value="ZINC ION-BINDING PROTEIN"/>
    <property type="match status" value="1"/>
</dbReference>
<gene>
    <name evidence="6" type="ORF">CTI12_AA605600</name>
</gene>
<dbReference type="Proteomes" id="UP000245207">
    <property type="component" value="Unassembled WGS sequence"/>
</dbReference>
<evidence type="ECO:0000256" key="2">
    <source>
        <dbReference type="ARBA" id="ARBA00022771"/>
    </source>
</evidence>
<evidence type="ECO:0000313" key="6">
    <source>
        <dbReference type="EMBL" id="PWA35851.1"/>
    </source>
</evidence>
<keyword evidence="7" id="KW-1185">Reference proteome</keyword>
<dbReference type="InterPro" id="IPR010666">
    <property type="entry name" value="Znf_GRF"/>
</dbReference>
<dbReference type="EMBL" id="PKPP01019232">
    <property type="protein sequence ID" value="PWA35851.1"/>
    <property type="molecule type" value="Genomic_DNA"/>
</dbReference>
<dbReference type="Pfam" id="PF06839">
    <property type="entry name" value="Zn_ribbon_GRF"/>
    <property type="match status" value="1"/>
</dbReference>
<evidence type="ECO:0000313" key="7">
    <source>
        <dbReference type="Proteomes" id="UP000245207"/>
    </source>
</evidence>
<reference evidence="6 7" key="1">
    <citation type="journal article" date="2018" name="Mol. Plant">
        <title>The genome of Artemisia annua provides insight into the evolution of Asteraceae family and artemisinin biosynthesis.</title>
        <authorList>
            <person name="Shen Q."/>
            <person name="Zhang L."/>
            <person name="Liao Z."/>
            <person name="Wang S."/>
            <person name="Yan T."/>
            <person name="Shi P."/>
            <person name="Liu M."/>
            <person name="Fu X."/>
            <person name="Pan Q."/>
            <person name="Wang Y."/>
            <person name="Lv Z."/>
            <person name="Lu X."/>
            <person name="Zhang F."/>
            <person name="Jiang W."/>
            <person name="Ma Y."/>
            <person name="Chen M."/>
            <person name="Hao X."/>
            <person name="Li L."/>
            <person name="Tang Y."/>
            <person name="Lv G."/>
            <person name="Zhou Y."/>
            <person name="Sun X."/>
            <person name="Brodelius P.E."/>
            <person name="Rose J.K.C."/>
            <person name="Tang K."/>
        </authorList>
    </citation>
    <scope>NUCLEOTIDE SEQUENCE [LARGE SCALE GENOMIC DNA]</scope>
    <source>
        <strain evidence="7">cv. Huhao1</strain>
        <tissue evidence="6">Leaf</tissue>
    </source>
</reference>
<accession>A0A2U1KGK0</accession>
<evidence type="ECO:0000256" key="3">
    <source>
        <dbReference type="ARBA" id="ARBA00022833"/>
    </source>
</evidence>
<dbReference type="PROSITE" id="PS51999">
    <property type="entry name" value="ZF_GRF"/>
    <property type="match status" value="1"/>
</dbReference>
<dbReference type="AlphaFoldDB" id="A0A2U1KGK0"/>
<dbReference type="OrthoDB" id="2822301at2759"/>
<evidence type="ECO:0000259" key="5">
    <source>
        <dbReference type="PROSITE" id="PS51999"/>
    </source>
</evidence>
<evidence type="ECO:0000256" key="4">
    <source>
        <dbReference type="PROSITE-ProRule" id="PRU01343"/>
    </source>
</evidence>
<keyword evidence="3" id="KW-0862">Zinc</keyword>
<proteinExistence type="predicted"/>
<dbReference type="GO" id="GO:0008270">
    <property type="term" value="F:zinc ion binding"/>
    <property type="evidence" value="ECO:0007669"/>
    <property type="project" value="UniProtKB-KW"/>
</dbReference>
<keyword evidence="1" id="KW-0479">Metal-binding</keyword>
<evidence type="ECO:0000256" key="1">
    <source>
        <dbReference type="ARBA" id="ARBA00022723"/>
    </source>
</evidence>
<organism evidence="6 7">
    <name type="scientific">Artemisia annua</name>
    <name type="common">Sweet wormwood</name>
    <dbReference type="NCBI Taxonomy" id="35608"/>
    <lineage>
        <taxon>Eukaryota</taxon>
        <taxon>Viridiplantae</taxon>
        <taxon>Streptophyta</taxon>
        <taxon>Embryophyta</taxon>
        <taxon>Tracheophyta</taxon>
        <taxon>Spermatophyta</taxon>
        <taxon>Magnoliopsida</taxon>
        <taxon>eudicotyledons</taxon>
        <taxon>Gunneridae</taxon>
        <taxon>Pentapetalae</taxon>
        <taxon>asterids</taxon>
        <taxon>campanulids</taxon>
        <taxon>Asterales</taxon>
        <taxon>Asteraceae</taxon>
        <taxon>Asteroideae</taxon>
        <taxon>Anthemideae</taxon>
        <taxon>Artemisiinae</taxon>
        <taxon>Artemisia</taxon>
    </lineage>
</organism>
<keyword evidence="2 4" id="KW-0863">Zinc-finger</keyword>
<feature type="domain" description="GRF-type" evidence="5">
    <location>
        <begin position="4"/>
        <end position="44"/>
    </location>
</feature>
<protein>
    <submittedName>
        <fullName evidence="6">Zinc finger, GRF-type</fullName>
    </submittedName>
</protein>
<sequence>MVVCTCGKPAVVKTSWTNRNPGRRFFGCPTIGSNCPFLGWLDPPMCPRSVDIIPGLLRRINAFRGVVEELEEQRSKYKKYIIISWVNMGKYEFAKSLRRNPKKTTTDDGYLHWYRERGVGKSFGNPFLYGCSS</sequence>
<name>A0A2U1KGK0_ARTAN</name>
<comment type="caution">
    <text evidence="6">The sequence shown here is derived from an EMBL/GenBank/DDBJ whole genome shotgun (WGS) entry which is preliminary data.</text>
</comment>